<dbReference type="AlphaFoldDB" id="A0A840KFB5"/>
<evidence type="ECO:0000256" key="1">
    <source>
        <dbReference type="PROSITE-ProRule" id="PRU00169"/>
    </source>
</evidence>
<sequence length="148" mass="17308">MNKEYLNVIVTDYDEGNLIFFKNICKDLKIGVKIQTFHNGEHLMEYLNSEEALIPDILFMNYHIPGRDSLKCLEDIKADFRLNSMVNVIYSEHLSEDEVEEVFVKGANICMKKPDEYAALKRILTEIITVNWQYYTSGLNKDNFIMKV</sequence>
<dbReference type="Proteomes" id="UP000592180">
    <property type="component" value="Unassembled WGS sequence"/>
</dbReference>
<dbReference type="EMBL" id="JACHLE010000005">
    <property type="protein sequence ID" value="MBB4807886.1"/>
    <property type="molecule type" value="Genomic_DNA"/>
</dbReference>
<dbReference type="SUPFAM" id="SSF52172">
    <property type="entry name" value="CheY-like"/>
    <property type="match status" value="1"/>
</dbReference>
<name>A0A840KFB5_9FLAO</name>
<keyword evidence="4" id="KW-1185">Reference proteome</keyword>
<comment type="caution">
    <text evidence="3">The sequence shown here is derived from an EMBL/GenBank/DDBJ whole genome shotgun (WGS) entry which is preliminary data.</text>
</comment>
<dbReference type="RefSeq" id="WP_184191221.1">
    <property type="nucleotide sequence ID" value="NZ_JACHLE010000005.1"/>
</dbReference>
<comment type="caution">
    <text evidence="1">Lacks conserved residue(s) required for the propagation of feature annotation.</text>
</comment>
<reference evidence="3 4" key="1">
    <citation type="submission" date="2020-08" db="EMBL/GenBank/DDBJ databases">
        <title>Functional genomics of gut bacteria from endangered species of beetles.</title>
        <authorList>
            <person name="Carlos-Shanley C."/>
        </authorList>
    </citation>
    <scope>NUCLEOTIDE SEQUENCE [LARGE SCALE GENOMIC DNA]</scope>
    <source>
        <strain evidence="3 4">S00151</strain>
    </source>
</reference>
<evidence type="ECO:0000313" key="4">
    <source>
        <dbReference type="Proteomes" id="UP000592180"/>
    </source>
</evidence>
<proteinExistence type="predicted"/>
<evidence type="ECO:0000313" key="3">
    <source>
        <dbReference type="EMBL" id="MBB4807886.1"/>
    </source>
</evidence>
<dbReference type="GO" id="GO:0000160">
    <property type="term" value="P:phosphorelay signal transduction system"/>
    <property type="evidence" value="ECO:0007669"/>
    <property type="project" value="InterPro"/>
</dbReference>
<dbReference type="PROSITE" id="PS50110">
    <property type="entry name" value="RESPONSE_REGULATORY"/>
    <property type="match status" value="1"/>
</dbReference>
<evidence type="ECO:0000259" key="2">
    <source>
        <dbReference type="PROSITE" id="PS50110"/>
    </source>
</evidence>
<protein>
    <submittedName>
        <fullName evidence="3">CheY-like chemotaxis protein</fullName>
    </submittedName>
</protein>
<dbReference type="InterPro" id="IPR011006">
    <property type="entry name" value="CheY-like_superfamily"/>
</dbReference>
<feature type="domain" description="Response regulatory" evidence="2">
    <location>
        <begin position="7"/>
        <end position="128"/>
    </location>
</feature>
<accession>A0A840KFB5</accession>
<gene>
    <name evidence="3" type="ORF">HNP38_003202</name>
</gene>
<organism evidence="3 4">
    <name type="scientific">Chryseobacterium defluvii</name>
    <dbReference type="NCBI Taxonomy" id="160396"/>
    <lineage>
        <taxon>Bacteria</taxon>
        <taxon>Pseudomonadati</taxon>
        <taxon>Bacteroidota</taxon>
        <taxon>Flavobacteriia</taxon>
        <taxon>Flavobacteriales</taxon>
        <taxon>Weeksellaceae</taxon>
        <taxon>Chryseobacterium group</taxon>
        <taxon>Chryseobacterium</taxon>
    </lineage>
</organism>
<dbReference type="Pfam" id="PF00072">
    <property type="entry name" value="Response_reg"/>
    <property type="match status" value="1"/>
</dbReference>
<dbReference type="Gene3D" id="3.40.50.2300">
    <property type="match status" value="1"/>
</dbReference>
<dbReference type="InterPro" id="IPR001789">
    <property type="entry name" value="Sig_transdc_resp-reg_receiver"/>
</dbReference>